<feature type="region of interest" description="Disordered" evidence="1">
    <location>
        <begin position="93"/>
        <end position="112"/>
    </location>
</feature>
<evidence type="ECO:0000256" key="1">
    <source>
        <dbReference type="SAM" id="MobiDB-lite"/>
    </source>
</evidence>
<dbReference type="GeneID" id="63855920"/>
<dbReference type="EMBL" id="ML976615">
    <property type="protein sequence ID" value="KAF1848510.1"/>
    <property type="molecule type" value="Genomic_DNA"/>
</dbReference>
<feature type="compositionally biased region" description="Polar residues" evidence="1">
    <location>
        <begin position="94"/>
        <end position="112"/>
    </location>
</feature>
<keyword evidence="3" id="KW-1185">Reference proteome</keyword>
<dbReference type="RefSeq" id="XP_040791073.1">
    <property type="nucleotide sequence ID" value="XM_040938663.1"/>
</dbReference>
<name>A0A9P4LAY9_9PLEO</name>
<dbReference type="AlphaFoldDB" id="A0A9P4LAY9"/>
<gene>
    <name evidence="2" type="ORF">K460DRAFT_75983</name>
</gene>
<proteinExistence type="predicted"/>
<evidence type="ECO:0000313" key="3">
    <source>
        <dbReference type="Proteomes" id="UP000800039"/>
    </source>
</evidence>
<organism evidence="2 3">
    <name type="scientific">Cucurbitaria berberidis CBS 394.84</name>
    <dbReference type="NCBI Taxonomy" id="1168544"/>
    <lineage>
        <taxon>Eukaryota</taxon>
        <taxon>Fungi</taxon>
        <taxon>Dikarya</taxon>
        <taxon>Ascomycota</taxon>
        <taxon>Pezizomycotina</taxon>
        <taxon>Dothideomycetes</taxon>
        <taxon>Pleosporomycetidae</taxon>
        <taxon>Pleosporales</taxon>
        <taxon>Pleosporineae</taxon>
        <taxon>Cucurbitariaceae</taxon>
        <taxon>Cucurbitaria</taxon>
    </lineage>
</organism>
<dbReference type="Proteomes" id="UP000800039">
    <property type="component" value="Unassembled WGS sequence"/>
</dbReference>
<evidence type="ECO:0000313" key="2">
    <source>
        <dbReference type="EMBL" id="KAF1848510.1"/>
    </source>
</evidence>
<accession>A0A9P4LAY9</accession>
<reference evidence="2" key="1">
    <citation type="submission" date="2020-01" db="EMBL/GenBank/DDBJ databases">
        <authorList>
            <consortium name="DOE Joint Genome Institute"/>
            <person name="Haridas S."/>
            <person name="Albert R."/>
            <person name="Binder M."/>
            <person name="Bloem J."/>
            <person name="Labutti K."/>
            <person name="Salamov A."/>
            <person name="Andreopoulos B."/>
            <person name="Baker S.E."/>
            <person name="Barry K."/>
            <person name="Bills G."/>
            <person name="Bluhm B.H."/>
            <person name="Cannon C."/>
            <person name="Castanera R."/>
            <person name="Culley D.E."/>
            <person name="Daum C."/>
            <person name="Ezra D."/>
            <person name="Gonzalez J.B."/>
            <person name="Henrissat B."/>
            <person name="Kuo A."/>
            <person name="Liang C."/>
            <person name="Lipzen A."/>
            <person name="Lutzoni F."/>
            <person name="Magnuson J."/>
            <person name="Mondo S."/>
            <person name="Nolan M."/>
            <person name="Ohm R."/>
            <person name="Pangilinan J."/>
            <person name="Park H.-J."/>
            <person name="Ramirez L."/>
            <person name="Alfaro M."/>
            <person name="Sun H."/>
            <person name="Tritt A."/>
            <person name="Yoshinaga Y."/>
            <person name="Zwiers L.-H."/>
            <person name="Turgeon B.G."/>
            <person name="Goodwin S.B."/>
            <person name="Spatafora J.W."/>
            <person name="Crous P.W."/>
            <person name="Grigoriev I.V."/>
        </authorList>
    </citation>
    <scope>NUCLEOTIDE SEQUENCE</scope>
    <source>
        <strain evidence="2">CBS 394.84</strain>
    </source>
</reference>
<protein>
    <submittedName>
        <fullName evidence="2">Uncharacterized protein</fullName>
    </submittedName>
</protein>
<comment type="caution">
    <text evidence="2">The sequence shown here is derived from an EMBL/GenBank/DDBJ whole genome shotgun (WGS) entry which is preliminary data.</text>
</comment>
<sequence>MPGMHRDLQCIHPWSPAPGKWPSPRGQASREGFFWKRPSLWRPSATRISAIINGCRNLLFPFLWTCIGSIERQQSFITRSEYHQRQAIADSVHTRGSAQSMARDNGLPLTTM</sequence>